<dbReference type="CDD" id="cd03784">
    <property type="entry name" value="GT1_Gtf-like"/>
    <property type="match status" value="1"/>
</dbReference>
<dbReference type="AlphaFoldDB" id="A0A328DDV7"/>
<dbReference type="InterPro" id="IPR035595">
    <property type="entry name" value="UDP_glycos_trans_CS"/>
</dbReference>
<comment type="caution">
    <text evidence="6">The sequence shown here is derived from an EMBL/GenBank/DDBJ whole genome shotgun (WGS) entry which is preliminary data.</text>
</comment>
<dbReference type="Proteomes" id="UP000249390">
    <property type="component" value="Unassembled WGS sequence"/>
</dbReference>
<dbReference type="InterPro" id="IPR002213">
    <property type="entry name" value="UDP_glucos_trans"/>
</dbReference>
<organism evidence="6 7">
    <name type="scientific">Cuscuta australis</name>
    <dbReference type="NCBI Taxonomy" id="267555"/>
    <lineage>
        <taxon>Eukaryota</taxon>
        <taxon>Viridiplantae</taxon>
        <taxon>Streptophyta</taxon>
        <taxon>Embryophyta</taxon>
        <taxon>Tracheophyta</taxon>
        <taxon>Spermatophyta</taxon>
        <taxon>Magnoliopsida</taxon>
        <taxon>eudicotyledons</taxon>
        <taxon>Gunneridae</taxon>
        <taxon>Pentapetalae</taxon>
        <taxon>asterids</taxon>
        <taxon>lamiids</taxon>
        <taxon>Solanales</taxon>
        <taxon>Convolvulaceae</taxon>
        <taxon>Cuscuteae</taxon>
        <taxon>Cuscuta</taxon>
        <taxon>Cuscuta subgen. Grammica</taxon>
        <taxon>Cuscuta sect. Cleistogrammica</taxon>
    </lineage>
</organism>
<dbReference type="FunFam" id="3.40.50.2000:FF:000056">
    <property type="entry name" value="Glycosyltransferase"/>
    <property type="match status" value="1"/>
</dbReference>
<gene>
    <name evidence="6" type="ORF">DM860_012162</name>
</gene>
<evidence type="ECO:0000256" key="3">
    <source>
        <dbReference type="ARBA" id="ARBA00022679"/>
    </source>
</evidence>
<dbReference type="Gene3D" id="3.40.50.2000">
    <property type="entry name" value="Glycogen Phosphorylase B"/>
    <property type="match status" value="2"/>
</dbReference>
<evidence type="ECO:0000256" key="4">
    <source>
        <dbReference type="RuleBase" id="RU003718"/>
    </source>
</evidence>
<keyword evidence="3 4" id="KW-0808">Transferase</keyword>
<dbReference type="Pfam" id="PF00201">
    <property type="entry name" value="UDPGT"/>
    <property type="match status" value="1"/>
</dbReference>
<evidence type="ECO:0000256" key="5">
    <source>
        <dbReference type="RuleBase" id="RU362057"/>
    </source>
</evidence>
<dbReference type="PROSITE" id="PS00375">
    <property type="entry name" value="UDPGT"/>
    <property type="match status" value="1"/>
</dbReference>
<sequence length="461" mass="50671">MAAAEQGSGDADHRRRGVAVLVPYPFQGHLTPMLQLGSVLHNRGFSILIAHTQFNSPNPKNHPNFLFHALSDGGLSSLRGGSIPPEKFFATMQENCRASLEKFLAGRLEKQHGKDDEEMIKCVIYDNNMFFAREVAARLDIPSIVLRPHCAAILQHIALALTHGSGEDDKPQDESWTFQRDAKSLQYLQNLYDAYPSVACIWNTADCLDHSVLAQQPHQRPDATKIPFFAIGPLHKLAPPDFSSSCSLHEEDSACLAWLDTHPPRSVVYVSCGSLPLDGGKEVTEMAWGLANCDHPFLWALLPSSSQGTVEDLMPEGFREKVGERGKLVRWAPQKAVLGHPSVAVYLTHAGWGSAMESICGGVPMICRPIYADQFVNSQHLSREVKVGVELEEGAERGGVERAIRKVMGKEGEEVRERVAELKREIDDAVGEGGSSRRALDELVHFIDDALIPSSPLPLPT</sequence>
<dbReference type="EMBL" id="NQVE01000175">
    <property type="protein sequence ID" value="RAL42379.1"/>
    <property type="molecule type" value="Genomic_DNA"/>
</dbReference>
<proteinExistence type="inferred from homology"/>
<dbReference type="PANTHER" id="PTHR11926:SF1494">
    <property type="entry name" value="FLAVONOL 3-O-GLUCOSYLTRANSFERASE UGT76E12-RELATED"/>
    <property type="match status" value="1"/>
</dbReference>
<reference evidence="6 7" key="1">
    <citation type="submission" date="2018-06" db="EMBL/GenBank/DDBJ databases">
        <title>The Genome of Cuscuta australis (Dodder) Provides Insight into the Evolution of Plant Parasitism.</title>
        <authorList>
            <person name="Liu H."/>
        </authorList>
    </citation>
    <scope>NUCLEOTIDE SEQUENCE [LARGE SCALE GENOMIC DNA]</scope>
    <source>
        <strain evidence="7">cv. Yunnan</strain>
        <tissue evidence="6">Vines</tissue>
    </source>
</reference>
<dbReference type="SUPFAM" id="SSF53756">
    <property type="entry name" value="UDP-Glycosyltransferase/glycogen phosphorylase"/>
    <property type="match status" value="1"/>
</dbReference>
<protein>
    <recommendedName>
        <fullName evidence="5">Glycosyltransferase</fullName>
        <ecNumber evidence="5">2.4.1.-</ecNumber>
    </recommendedName>
</protein>
<evidence type="ECO:0000256" key="1">
    <source>
        <dbReference type="ARBA" id="ARBA00009995"/>
    </source>
</evidence>
<evidence type="ECO:0000256" key="2">
    <source>
        <dbReference type="ARBA" id="ARBA00022676"/>
    </source>
</evidence>
<dbReference type="GO" id="GO:0080043">
    <property type="term" value="F:quercetin 3-O-glucosyltransferase activity"/>
    <property type="evidence" value="ECO:0007669"/>
    <property type="project" value="TreeGrafter"/>
</dbReference>
<dbReference type="GO" id="GO:0080044">
    <property type="term" value="F:quercetin 7-O-glucosyltransferase activity"/>
    <property type="evidence" value="ECO:0007669"/>
    <property type="project" value="TreeGrafter"/>
</dbReference>
<keyword evidence="7" id="KW-1185">Reference proteome</keyword>
<evidence type="ECO:0000313" key="6">
    <source>
        <dbReference type="EMBL" id="RAL42379.1"/>
    </source>
</evidence>
<evidence type="ECO:0000313" key="7">
    <source>
        <dbReference type="Proteomes" id="UP000249390"/>
    </source>
</evidence>
<keyword evidence="2 4" id="KW-0328">Glycosyltransferase</keyword>
<name>A0A328DDV7_9ASTE</name>
<dbReference type="EC" id="2.4.1.-" evidence="5"/>
<accession>A0A328DDV7</accession>
<dbReference type="PANTHER" id="PTHR11926">
    <property type="entry name" value="GLUCOSYL/GLUCURONOSYL TRANSFERASES"/>
    <property type="match status" value="1"/>
</dbReference>
<comment type="similarity">
    <text evidence="1 4">Belongs to the UDP-glycosyltransferase family.</text>
</comment>